<dbReference type="Proteomes" id="UP000297975">
    <property type="component" value="Unassembled WGS sequence"/>
</dbReference>
<dbReference type="OrthoDB" id="2973565at2"/>
<reference evidence="2 3" key="1">
    <citation type="submission" date="2019-03" db="EMBL/GenBank/DDBJ databases">
        <authorList>
            <person name="He R.-H."/>
        </authorList>
    </citation>
    <scope>NUCLEOTIDE SEQUENCE [LARGE SCALE GENOMIC DNA]</scope>
    <source>
        <strain evidence="3">SH 714</strain>
    </source>
</reference>
<gene>
    <name evidence="2" type="ORF">E3U55_12375</name>
</gene>
<dbReference type="RefSeq" id="WP_134340785.1">
    <property type="nucleotide sequence ID" value="NZ_SOPW01000014.1"/>
</dbReference>
<keyword evidence="1" id="KW-0812">Transmembrane</keyword>
<keyword evidence="3" id="KW-1185">Reference proteome</keyword>
<dbReference type="AlphaFoldDB" id="A0A4Y8IF56"/>
<proteinExistence type="predicted"/>
<protein>
    <submittedName>
        <fullName evidence="2">Uncharacterized protein</fullName>
    </submittedName>
</protein>
<sequence>MGRLEVLQSLLKSFLYIALAIVLFSNLYEYQPLSPAAKTIIASLAIIEAIGLIRKVDNRNQVNS</sequence>
<name>A0A4Y8IF56_9BACI</name>
<comment type="caution">
    <text evidence="2">The sequence shown here is derived from an EMBL/GenBank/DDBJ whole genome shotgun (WGS) entry which is preliminary data.</text>
</comment>
<evidence type="ECO:0000256" key="1">
    <source>
        <dbReference type="SAM" id="Phobius"/>
    </source>
</evidence>
<evidence type="ECO:0000313" key="2">
    <source>
        <dbReference type="EMBL" id="TFB15042.1"/>
    </source>
</evidence>
<organism evidence="2 3">
    <name type="scientific">Filobacillus milosensis</name>
    <dbReference type="NCBI Taxonomy" id="94137"/>
    <lineage>
        <taxon>Bacteria</taxon>
        <taxon>Bacillati</taxon>
        <taxon>Bacillota</taxon>
        <taxon>Bacilli</taxon>
        <taxon>Bacillales</taxon>
        <taxon>Bacillaceae</taxon>
        <taxon>Filobacillus</taxon>
    </lineage>
</organism>
<dbReference type="EMBL" id="SOPW01000014">
    <property type="protein sequence ID" value="TFB15042.1"/>
    <property type="molecule type" value="Genomic_DNA"/>
</dbReference>
<keyword evidence="1" id="KW-1133">Transmembrane helix</keyword>
<evidence type="ECO:0000313" key="3">
    <source>
        <dbReference type="Proteomes" id="UP000297975"/>
    </source>
</evidence>
<feature type="transmembrane region" description="Helical" evidence="1">
    <location>
        <begin position="9"/>
        <end position="28"/>
    </location>
</feature>
<accession>A0A4Y8IF56</accession>
<feature type="transmembrane region" description="Helical" evidence="1">
    <location>
        <begin position="34"/>
        <end position="53"/>
    </location>
</feature>
<keyword evidence="1" id="KW-0472">Membrane</keyword>